<evidence type="ECO:0000256" key="6">
    <source>
        <dbReference type="ARBA" id="ARBA00022989"/>
    </source>
</evidence>
<accession>A0AA38IAE2</accession>
<dbReference type="FunFam" id="3.40.50.720:FF:000143">
    <property type="entry name" value="Fatty acyl-CoA reductase"/>
    <property type="match status" value="1"/>
</dbReference>
<evidence type="ECO:0000256" key="8">
    <source>
        <dbReference type="ARBA" id="ARBA00023136"/>
    </source>
</evidence>
<dbReference type="Pfam" id="PF03015">
    <property type="entry name" value="Sterile"/>
    <property type="match status" value="1"/>
</dbReference>
<evidence type="ECO:0000259" key="12">
    <source>
        <dbReference type="Pfam" id="PF07993"/>
    </source>
</evidence>
<proteinExistence type="inferred from homology"/>
<evidence type="ECO:0000313" key="14">
    <source>
        <dbReference type="Proteomes" id="UP001168821"/>
    </source>
</evidence>
<keyword evidence="8" id="KW-0472">Membrane</keyword>
<evidence type="ECO:0000256" key="2">
    <source>
        <dbReference type="ARBA" id="ARBA00005928"/>
    </source>
</evidence>
<dbReference type="GO" id="GO:0102965">
    <property type="term" value="F:alcohol-forming long-chain fatty acyl-CoA reductase activity"/>
    <property type="evidence" value="ECO:0007669"/>
    <property type="project" value="UniProtKB-EC"/>
</dbReference>
<protein>
    <recommendedName>
        <fullName evidence="10">Fatty acyl-CoA reductase</fullName>
        <ecNumber evidence="10">1.2.1.84</ecNumber>
    </recommendedName>
</protein>
<keyword evidence="6" id="KW-1133">Transmembrane helix</keyword>
<gene>
    <name evidence="13" type="ORF">Zmor_016895</name>
</gene>
<dbReference type="CDD" id="cd09071">
    <property type="entry name" value="FAR_C"/>
    <property type="match status" value="1"/>
</dbReference>
<dbReference type="CDD" id="cd05236">
    <property type="entry name" value="FAR-N_SDR_e"/>
    <property type="match status" value="1"/>
</dbReference>
<keyword evidence="4" id="KW-0812">Transmembrane</keyword>
<keyword evidence="5 10" id="KW-0521">NADP</keyword>
<dbReference type="Gene3D" id="3.40.50.720">
    <property type="entry name" value="NAD(P)-binding Rossmann-like Domain"/>
    <property type="match status" value="1"/>
</dbReference>
<dbReference type="InterPro" id="IPR033640">
    <property type="entry name" value="FAR_C"/>
</dbReference>
<dbReference type="GO" id="GO:0080019">
    <property type="term" value="F:alcohol-forming very long-chain fatty acyl-CoA reductase activity"/>
    <property type="evidence" value="ECO:0007669"/>
    <property type="project" value="InterPro"/>
</dbReference>
<evidence type="ECO:0000256" key="5">
    <source>
        <dbReference type="ARBA" id="ARBA00022857"/>
    </source>
</evidence>
<evidence type="ECO:0000256" key="3">
    <source>
        <dbReference type="ARBA" id="ARBA00022516"/>
    </source>
</evidence>
<feature type="domain" description="Thioester reductase (TE)" evidence="12">
    <location>
        <begin position="45"/>
        <end position="314"/>
    </location>
</feature>
<evidence type="ECO:0000256" key="9">
    <source>
        <dbReference type="ARBA" id="ARBA00052530"/>
    </source>
</evidence>
<reference evidence="13" key="1">
    <citation type="journal article" date="2023" name="G3 (Bethesda)">
        <title>Whole genome assemblies of Zophobas morio and Tenebrio molitor.</title>
        <authorList>
            <person name="Kaur S."/>
            <person name="Stinson S.A."/>
            <person name="diCenzo G.C."/>
        </authorList>
    </citation>
    <scope>NUCLEOTIDE SEQUENCE</scope>
    <source>
        <strain evidence="13">QUZm001</strain>
    </source>
</reference>
<dbReference type="SUPFAM" id="SSF51735">
    <property type="entry name" value="NAD(P)-binding Rossmann-fold domains"/>
    <property type="match status" value="1"/>
</dbReference>
<comment type="subcellular location">
    <subcellularLocation>
        <location evidence="1">Membrane</location>
        <topology evidence="1">Multi-pass membrane protein</topology>
    </subcellularLocation>
</comment>
<keyword evidence="3 10" id="KW-0444">Lipid biosynthesis</keyword>
<evidence type="ECO:0000256" key="4">
    <source>
        <dbReference type="ARBA" id="ARBA00022692"/>
    </source>
</evidence>
<name>A0AA38IAE2_9CUCU</name>
<comment type="caution">
    <text evidence="13">The sequence shown here is derived from an EMBL/GenBank/DDBJ whole genome shotgun (WGS) entry which is preliminary data.</text>
</comment>
<evidence type="ECO:0000256" key="10">
    <source>
        <dbReference type="RuleBase" id="RU363097"/>
    </source>
</evidence>
<dbReference type="InterPro" id="IPR013120">
    <property type="entry name" value="FAR_NAD-bd"/>
</dbReference>
<dbReference type="PANTHER" id="PTHR11011:SF107">
    <property type="entry name" value="FATTY ACYL-COA REDUCTASE"/>
    <property type="match status" value="1"/>
</dbReference>
<evidence type="ECO:0000256" key="7">
    <source>
        <dbReference type="ARBA" id="ARBA00023098"/>
    </source>
</evidence>
<dbReference type="InterPro" id="IPR036291">
    <property type="entry name" value="NAD(P)-bd_dom_sf"/>
</dbReference>
<dbReference type="EC" id="1.2.1.84" evidence="10"/>
<feature type="domain" description="Fatty acyl-CoA reductase C-terminal" evidence="11">
    <location>
        <begin position="386"/>
        <end position="482"/>
    </location>
</feature>
<comment type="similarity">
    <text evidence="2 10">Belongs to the fatty acyl-CoA reductase family.</text>
</comment>
<dbReference type="Proteomes" id="UP001168821">
    <property type="component" value="Unassembled WGS sequence"/>
</dbReference>
<dbReference type="EMBL" id="JALNTZ010000005">
    <property type="protein sequence ID" value="KAJ3650816.1"/>
    <property type="molecule type" value="Genomic_DNA"/>
</dbReference>
<dbReference type="InterPro" id="IPR026055">
    <property type="entry name" value="FAR"/>
</dbReference>
<keyword evidence="14" id="KW-1185">Reference proteome</keyword>
<sequence length="521" mass="58463">MGVPKLQQRLYTLNSDHPLNNNYVHNSQLTSTSISGFYKNATVFITGATGFVGKALVEKLLRSCEDVEVLYLLMRPKRGMGIEQRVKELLKNPVFNRIRDKNPDAFSKVKAVAGDVAAPNLGLADADRSKLVEQVNVVFHSAATVKFNEDLKNAVILNTLGTKRVLELCEDMKHLKSFVHVSTAYSNSDKHVVEEVVYDPPHDADAVISSVDILTNEGIDVLAKQILGKHPNTYTLTKAMAEHLVLKSSSRIPAAVVRPSIITGAWKEPYPGWVDNVSGITGIFMECGRGTIKSIICDDRCTMDLIPVDVVVNTLITAAWHTAAHRSNTMRVYNCTSGGVNPITWREFGQLTHKYSLEYPSKYVTWYPGFTYRTSRVMHVICAHLFHLLPSAFLDVFLYCTKQKPIMLKISRKFYSALDAGKFFSTNEWDFKTSTMGALVGAVREAEDGKNFDVDMSTENGFSWNFYVKDFILGVRQYVLKDDMSSLPSAKVKLNRLYWFQKVTQALTIYAVVKLAVHQYT</sequence>
<comment type="function">
    <text evidence="10">Catalyzes the reduction of fatty acyl-CoA to fatty alcohols.</text>
</comment>
<evidence type="ECO:0000313" key="13">
    <source>
        <dbReference type="EMBL" id="KAJ3650816.1"/>
    </source>
</evidence>
<dbReference type="Pfam" id="PF07993">
    <property type="entry name" value="NAD_binding_4"/>
    <property type="match status" value="1"/>
</dbReference>
<keyword evidence="7 10" id="KW-0443">Lipid metabolism</keyword>
<keyword evidence="10" id="KW-0560">Oxidoreductase</keyword>
<dbReference type="GO" id="GO:0016020">
    <property type="term" value="C:membrane"/>
    <property type="evidence" value="ECO:0007669"/>
    <property type="project" value="UniProtKB-SubCell"/>
</dbReference>
<dbReference type="AlphaFoldDB" id="A0AA38IAE2"/>
<dbReference type="GO" id="GO:0005777">
    <property type="term" value="C:peroxisome"/>
    <property type="evidence" value="ECO:0007669"/>
    <property type="project" value="TreeGrafter"/>
</dbReference>
<evidence type="ECO:0000259" key="11">
    <source>
        <dbReference type="Pfam" id="PF03015"/>
    </source>
</evidence>
<comment type="catalytic activity">
    <reaction evidence="9 10">
        <text>a long-chain fatty acyl-CoA + 2 NADPH + 2 H(+) = a long-chain primary fatty alcohol + 2 NADP(+) + CoA</text>
        <dbReference type="Rhea" id="RHEA:52716"/>
        <dbReference type="ChEBI" id="CHEBI:15378"/>
        <dbReference type="ChEBI" id="CHEBI:57287"/>
        <dbReference type="ChEBI" id="CHEBI:57783"/>
        <dbReference type="ChEBI" id="CHEBI:58349"/>
        <dbReference type="ChEBI" id="CHEBI:77396"/>
        <dbReference type="ChEBI" id="CHEBI:83139"/>
        <dbReference type="EC" id="1.2.1.84"/>
    </reaction>
</comment>
<dbReference type="PANTHER" id="PTHR11011">
    <property type="entry name" value="MALE STERILITY PROTEIN 2-RELATED"/>
    <property type="match status" value="1"/>
</dbReference>
<evidence type="ECO:0000256" key="1">
    <source>
        <dbReference type="ARBA" id="ARBA00004141"/>
    </source>
</evidence>
<dbReference type="GO" id="GO:0035336">
    <property type="term" value="P:long-chain fatty-acyl-CoA metabolic process"/>
    <property type="evidence" value="ECO:0007669"/>
    <property type="project" value="TreeGrafter"/>
</dbReference>
<organism evidence="13 14">
    <name type="scientific">Zophobas morio</name>
    <dbReference type="NCBI Taxonomy" id="2755281"/>
    <lineage>
        <taxon>Eukaryota</taxon>
        <taxon>Metazoa</taxon>
        <taxon>Ecdysozoa</taxon>
        <taxon>Arthropoda</taxon>
        <taxon>Hexapoda</taxon>
        <taxon>Insecta</taxon>
        <taxon>Pterygota</taxon>
        <taxon>Neoptera</taxon>
        <taxon>Endopterygota</taxon>
        <taxon>Coleoptera</taxon>
        <taxon>Polyphaga</taxon>
        <taxon>Cucujiformia</taxon>
        <taxon>Tenebrionidae</taxon>
        <taxon>Zophobas</taxon>
    </lineage>
</organism>